<keyword evidence="1" id="KW-0812">Transmembrane</keyword>
<dbReference type="Proteomes" id="UP000033907">
    <property type="component" value="Unassembled WGS sequence"/>
</dbReference>
<evidence type="ECO:0000313" key="4">
    <source>
        <dbReference type="Proteomes" id="UP000033907"/>
    </source>
</evidence>
<comment type="caution">
    <text evidence="3">The sequence shown here is derived from an EMBL/GenBank/DDBJ whole genome shotgun (WGS) entry which is preliminary data.</text>
</comment>
<protein>
    <recommendedName>
        <fullName evidence="2">YdbS-like PH domain-containing protein</fullName>
    </recommendedName>
</protein>
<dbReference type="PANTHER" id="PTHR37938">
    <property type="entry name" value="BLL0215 PROTEIN"/>
    <property type="match status" value="1"/>
</dbReference>
<dbReference type="Pfam" id="PF03703">
    <property type="entry name" value="bPH_2"/>
    <property type="match status" value="1"/>
</dbReference>
<evidence type="ECO:0000256" key="1">
    <source>
        <dbReference type="SAM" id="Phobius"/>
    </source>
</evidence>
<sequence length="184" mass="21462">MLKLDDNEKLIIVFRKHIFHFLTQLFGIILVALFPFVAYLLLGSLISFSPSSQSVYSFLFFYFILLVILWNIGFMLWTDYYLDMWILTDKRLIDVEQKGLFSREVSSLRLDRIQDIKSEVLGLVHTFMGMGSVHVQTAGSEKEFVIHNIKKPEQVKEFILSAYNKQMEETKTAQAENETVIDHV</sequence>
<reference evidence="3 4" key="1">
    <citation type="journal article" date="2015" name="Nature">
        <title>rRNA introns, odd ribosomes, and small enigmatic genomes across a large radiation of phyla.</title>
        <authorList>
            <person name="Brown C.T."/>
            <person name="Hug L.A."/>
            <person name="Thomas B.C."/>
            <person name="Sharon I."/>
            <person name="Castelle C.J."/>
            <person name="Singh A."/>
            <person name="Wilkins M.J."/>
            <person name="Williams K.H."/>
            <person name="Banfield J.F."/>
        </authorList>
    </citation>
    <scope>NUCLEOTIDE SEQUENCE [LARGE SCALE GENOMIC DNA]</scope>
</reference>
<keyword evidence="1" id="KW-0472">Membrane</keyword>
<feature type="domain" description="YdbS-like PH" evidence="2">
    <location>
        <begin position="87"/>
        <end position="159"/>
    </location>
</feature>
<gene>
    <name evidence="3" type="ORF">UV91_C0015G0001</name>
</gene>
<feature type="transmembrane region" description="Helical" evidence="1">
    <location>
        <begin position="21"/>
        <end position="42"/>
    </location>
</feature>
<feature type="transmembrane region" description="Helical" evidence="1">
    <location>
        <begin position="54"/>
        <end position="77"/>
    </location>
</feature>
<keyword evidence="1" id="KW-1133">Transmembrane helix</keyword>
<organism evidence="3 4">
    <name type="scientific">Candidatus Nomurabacteria bacterium GW2011_GWF2_43_24</name>
    <dbReference type="NCBI Taxonomy" id="1618778"/>
    <lineage>
        <taxon>Bacteria</taxon>
        <taxon>Candidatus Nomuraibacteriota</taxon>
    </lineage>
</organism>
<dbReference type="EMBL" id="LCGH01000015">
    <property type="protein sequence ID" value="KKT10275.1"/>
    <property type="molecule type" value="Genomic_DNA"/>
</dbReference>
<name>A0A0G1EJV2_9BACT</name>
<dbReference type="AlphaFoldDB" id="A0A0G1EJV2"/>
<dbReference type="InterPro" id="IPR005182">
    <property type="entry name" value="YdbS-like_PH"/>
</dbReference>
<accession>A0A0G1EJV2</accession>
<dbReference type="PANTHER" id="PTHR37938:SF1">
    <property type="entry name" value="BLL0215 PROTEIN"/>
    <property type="match status" value="1"/>
</dbReference>
<evidence type="ECO:0000313" key="3">
    <source>
        <dbReference type="EMBL" id="KKT10275.1"/>
    </source>
</evidence>
<evidence type="ECO:0000259" key="2">
    <source>
        <dbReference type="Pfam" id="PF03703"/>
    </source>
</evidence>
<proteinExistence type="predicted"/>